<evidence type="ECO:0000313" key="5">
    <source>
        <dbReference type="Proteomes" id="UP000245699"/>
    </source>
</evidence>
<dbReference type="PANTHER" id="PTHR28136:SF1">
    <property type="entry name" value="NUCLEUS EXPORT PROTEIN BRL1"/>
    <property type="match status" value="1"/>
</dbReference>
<dbReference type="Proteomes" id="UP000245699">
    <property type="component" value="Unassembled WGS sequence"/>
</dbReference>
<accession>A0A2T9Z1L7</accession>
<dbReference type="AlphaFoldDB" id="A0A2T9Z1L7"/>
<dbReference type="InterPro" id="IPR018767">
    <property type="entry name" value="Brl1/Brr6_dom"/>
</dbReference>
<feature type="domain" description="Brl1/Brr6" evidence="3">
    <location>
        <begin position="266"/>
        <end position="399"/>
    </location>
</feature>
<proteinExistence type="predicted"/>
<comment type="caution">
    <text evidence="4">The sequence shown here is derived from an EMBL/GenBank/DDBJ whole genome shotgun (WGS) entry which is preliminary data.</text>
</comment>
<dbReference type="GO" id="GO:0031965">
    <property type="term" value="C:nuclear membrane"/>
    <property type="evidence" value="ECO:0007669"/>
    <property type="project" value="InterPro"/>
</dbReference>
<dbReference type="SMART" id="SM01042">
    <property type="entry name" value="Brr6_like_C_C"/>
    <property type="match status" value="1"/>
</dbReference>
<gene>
    <name evidence="4" type="ORF">BB559_001529</name>
</gene>
<organism evidence="4 5">
    <name type="scientific">Furculomyces boomerangus</name>
    <dbReference type="NCBI Taxonomy" id="61424"/>
    <lineage>
        <taxon>Eukaryota</taxon>
        <taxon>Fungi</taxon>
        <taxon>Fungi incertae sedis</taxon>
        <taxon>Zoopagomycota</taxon>
        <taxon>Kickxellomycotina</taxon>
        <taxon>Harpellomycetes</taxon>
        <taxon>Harpellales</taxon>
        <taxon>Harpellaceae</taxon>
        <taxon>Furculomyces</taxon>
    </lineage>
</organism>
<keyword evidence="5" id="KW-1185">Reference proteome</keyword>
<feature type="compositionally biased region" description="Polar residues" evidence="1">
    <location>
        <begin position="442"/>
        <end position="455"/>
    </location>
</feature>
<dbReference type="Pfam" id="PF10104">
    <property type="entry name" value="Brr6_like_C_C"/>
    <property type="match status" value="1"/>
</dbReference>
<dbReference type="GO" id="GO:0055088">
    <property type="term" value="P:lipid homeostasis"/>
    <property type="evidence" value="ECO:0007669"/>
    <property type="project" value="InterPro"/>
</dbReference>
<feature type="region of interest" description="Disordered" evidence="1">
    <location>
        <begin position="431"/>
        <end position="455"/>
    </location>
</feature>
<feature type="region of interest" description="Disordered" evidence="1">
    <location>
        <begin position="129"/>
        <end position="149"/>
    </location>
</feature>
<keyword evidence="2" id="KW-0472">Membrane</keyword>
<evidence type="ECO:0000313" key="4">
    <source>
        <dbReference type="EMBL" id="PVU98473.1"/>
    </source>
</evidence>
<reference evidence="4 5" key="1">
    <citation type="journal article" date="2018" name="MBio">
        <title>Comparative Genomics Reveals the Core Gene Toolbox for the Fungus-Insect Symbiosis.</title>
        <authorList>
            <person name="Wang Y."/>
            <person name="Stata M."/>
            <person name="Wang W."/>
            <person name="Stajich J.E."/>
            <person name="White M.M."/>
            <person name="Moncalvo J.M."/>
        </authorList>
    </citation>
    <scope>NUCLEOTIDE SEQUENCE [LARGE SCALE GENOMIC DNA]</scope>
    <source>
        <strain evidence="4 5">AUS-77-4</strain>
    </source>
</reference>
<feature type="compositionally biased region" description="Low complexity" evidence="1">
    <location>
        <begin position="197"/>
        <end position="215"/>
    </location>
</feature>
<dbReference type="GO" id="GO:0006998">
    <property type="term" value="P:nuclear envelope organization"/>
    <property type="evidence" value="ECO:0007669"/>
    <property type="project" value="InterPro"/>
</dbReference>
<evidence type="ECO:0000256" key="1">
    <source>
        <dbReference type="SAM" id="MobiDB-lite"/>
    </source>
</evidence>
<keyword evidence="2" id="KW-0812">Transmembrane</keyword>
<keyword evidence="2" id="KW-1133">Transmembrane helix</keyword>
<dbReference type="PANTHER" id="PTHR28136">
    <property type="entry name" value="NUCLEUS EXPORT PROTEIN BRR6"/>
    <property type="match status" value="1"/>
</dbReference>
<feature type="transmembrane region" description="Helical" evidence="2">
    <location>
        <begin position="262"/>
        <end position="290"/>
    </location>
</feature>
<evidence type="ECO:0000259" key="3">
    <source>
        <dbReference type="SMART" id="SM01042"/>
    </source>
</evidence>
<name>A0A2T9Z1L7_9FUNG</name>
<sequence length="482" mass="54619">MNLKMDIKRHMYTKSKSDNNLVLLYTKTTSFVDKDKLFSPRNEFRGHDAPMEIDREEFTNWLKLDPADGPAKKRPFYGFGNNNDASSKNNTTIGSDGFGTGGRFLFTPPTKMNNVREIDTVGMDIDTEKPVYRSQDSQPISTKVPKKMSKERSLVISNLYKKFDKAKEDKKSSDLPENTKNMENLFITPKKNSKQASTNFNTEDSESSSSAFEYTSEENSQIKTFDSKKKKQSAKKSMKKYQGKLDSIFDSTMKSLQVHRDIPFVVTGYVQLIFNIFMAASVLVVVIQIMRTINADIERKVQEYSLEIIHEISVCSKNYIENRCEPHTRVPGMEIDCRAWESCMNRDPKIVGRGKISAETFAEIINSFIEPISLKTMAFFLLLFFGTLYISNTAFSAYRKSRASVSSGPIPFPNEDNGYFLLTGGNSPSSHHPSHYNSLSNTKISTPQYSKTPSRFSGSPFLAQNTPGSSYLRNRNKAIDIN</sequence>
<feature type="compositionally biased region" description="Low complexity" evidence="1">
    <location>
        <begin position="431"/>
        <end position="441"/>
    </location>
</feature>
<protein>
    <recommendedName>
        <fullName evidence="3">Brl1/Brr6 domain-containing protein</fullName>
    </recommendedName>
</protein>
<feature type="region of interest" description="Disordered" evidence="1">
    <location>
        <begin position="167"/>
        <end position="215"/>
    </location>
</feature>
<dbReference type="InterPro" id="IPR040202">
    <property type="entry name" value="Brl1/Brr6"/>
</dbReference>
<evidence type="ECO:0000256" key="2">
    <source>
        <dbReference type="SAM" id="Phobius"/>
    </source>
</evidence>
<dbReference type="OrthoDB" id="5961at2759"/>
<dbReference type="EMBL" id="MBFT01000079">
    <property type="protein sequence ID" value="PVU98473.1"/>
    <property type="molecule type" value="Genomic_DNA"/>
</dbReference>
<feature type="transmembrane region" description="Helical" evidence="2">
    <location>
        <begin position="377"/>
        <end position="398"/>
    </location>
</feature>